<evidence type="ECO:0000313" key="2">
    <source>
        <dbReference type="EMBL" id="CAA6829691.1"/>
    </source>
</evidence>
<keyword evidence="1" id="KW-1133">Transmembrane helix</keyword>
<keyword evidence="1" id="KW-0812">Transmembrane</keyword>
<organism evidence="2">
    <name type="scientific">uncultured Thiotrichaceae bacterium</name>
    <dbReference type="NCBI Taxonomy" id="298394"/>
    <lineage>
        <taxon>Bacteria</taxon>
        <taxon>Pseudomonadati</taxon>
        <taxon>Pseudomonadota</taxon>
        <taxon>Gammaproteobacteria</taxon>
        <taxon>Thiotrichales</taxon>
        <taxon>Thiotrichaceae</taxon>
        <taxon>environmental samples</taxon>
    </lineage>
</organism>
<dbReference type="AlphaFoldDB" id="A0A6S6UGE9"/>
<feature type="transmembrane region" description="Helical" evidence="1">
    <location>
        <begin position="30"/>
        <end position="47"/>
    </location>
</feature>
<evidence type="ECO:0000256" key="1">
    <source>
        <dbReference type="SAM" id="Phobius"/>
    </source>
</evidence>
<accession>A0A6S6UGE9</accession>
<sequence>MSKNIKTFLVSMLVVTVVFSIIFEEFLWELLLVGLVSAKNLFIKLLIISKKFFFKNGVVSMATVAWKRVIVTSAVALSKRAVINSAFEMNI</sequence>
<name>A0A6S6UGE9_9GAMM</name>
<proteinExistence type="predicted"/>
<gene>
    <name evidence="2" type="ORF">HELGO_WM23357</name>
</gene>
<protein>
    <submittedName>
        <fullName evidence="2">Uncharacterized protein</fullName>
    </submittedName>
</protein>
<reference evidence="2" key="1">
    <citation type="submission" date="2020-01" db="EMBL/GenBank/DDBJ databases">
        <authorList>
            <person name="Meier V. D."/>
            <person name="Meier V D."/>
        </authorList>
    </citation>
    <scope>NUCLEOTIDE SEQUENCE</scope>
    <source>
        <strain evidence="2">HLG_WM_MAG_09</strain>
    </source>
</reference>
<keyword evidence="1" id="KW-0472">Membrane</keyword>
<dbReference type="EMBL" id="CACVAT010000545">
    <property type="protein sequence ID" value="CAA6829691.1"/>
    <property type="molecule type" value="Genomic_DNA"/>
</dbReference>